<evidence type="ECO:0000313" key="3">
    <source>
        <dbReference type="Proteomes" id="UP000054166"/>
    </source>
</evidence>
<dbReference type="HOGENOM" id="CLU_1240535_0_0_1"/>
<reference evidence="3" key="2">
    <citation type="submission" date="2015-01" db="EMBL/GenBank/DDBJ databases">
        <title>Evolutionary Origins and Diversification of the Mycorrhizal Mutualists.</title>
        <authorList>
            <consortium name="DOE Joint Genome Institute"/>
            <consortium name="Mycorrhizal Genomics Consortium"/>
            <person name="Kohler A."/>
            <person name="Kuo A."/>
            <person name="Nagy L.G."/>
            <person name="Floudas D."/>
            <person name="Copeland A."/>
            <person name="Barry K.W."/>
            <person name="Cichocki N."/>
            <person name="Veneault-Fourrey C."/>
            <person name="LaButti K."/>
            <person name="Lindquist E.A."/>
            <person name="Lipzen A."/>
            <person name="Lundell T."/>
            <person name="Morin E."/>
            <person name="Murat C."/>
            <person name="Riley R."/>
            <person name="Ohm R."/>
            <person name="Sun H."/>
            <person name="Tunlid A."/>
            <person name="Henrissat B."/>
            <person name="Grigoriev I.V."/>
            <person name="Hibbett D.S."/>
            <person name="Martin F."/>
        </authorList>
    </citation>
    <scope>NUCLEOTIDE SEQUENCE [LARGE SCALE GENOMIC DNA]</scope>
    <source>
        <strain evidence="3">F 1598</strain>
    </source>
</reference>
<feature type="compositionally biased region" description="Basic and acidic residues" evidence="1">
    <location>
        <begin position="25"/>
        <end position="54"/>
    </location>
</feature>
<keyword evidence="3" id="KW-1185">Reference proteome</keyword>
<dbReference type="EMBL" id="KN833007">
    <property type="protein sequence ID" value="KIM79856.1"/>
    <property type="molecule type" value="Genomic_DNA"/>
</dbReference>
<evidence type="ECO:0000256" key="1">
    <source>
        <dbReference type="SAM" id="MobiDB-lite"/>
    </source>
</evidence>
<reference evidence="2 3" key="1">
    <citation type="submission" date="2014-04" db="EMBL/GenBank/DDBJ databases">
        <authorList>
            <consortium name="DOE Joint Genome Institute"/>
            <person name="Kuo A."/>
            <person name="Tarkka M."/>
            <person name="Buscot F."/>
            <person name="Kohler A."/>
            <person name="Nagy L.G."/>
            <person name="Floudas D."/>
            <person name="Copeland A."/>
            <person name="Barry K.W."/>
            <person name="Cichocki N."/>
            <person name="Veneault-Fourrey C."/>
            <person name="LaButti K."/>
            <person name="Lindquist E.A."/>
            <person name="Lipzen A."/>
            <person name="Lundell T."/>
            <person name="Morin E."/>
            <person name="Murat C."/>
            <person name="Sun H."/>
            <person name="Tunlid A."/>
            <person name="Henrissat B."/>
            <person name="Grigoriev I.V."/>
            <person name="Hibbett D.S."/>
            <person name="Martin F."/>
            <person name="Nordberg H.P."/>
            <person name="Cantor M.N."/>
            <person name="Hua S.X."/>
        </authorList>
    </citation>
    <scope>NUCLEOTIDE SEQUENCE [LARGE SCALE GENOMIC DNA]</scope>
    <source>
        <strain evidence="2 3">F 1598</strain>
    </source>
</reference>
<dbReference type="InParanoid" id="A0A0C3FK24"/>
<dbReference type="Proteomes" id="UP000054166">
    <property type="component" value="Unassembled WGS sequence"/>
</dbReference>
<organism evidence="2 3">
    <name type="scientific">Piloderma croceum (strain F 1598)</name>
    <dbReference type="NCBI Taxonomy" id="765440"/>
    <lineage>
        <taxon>Eukaryota</taxon>
        <taxon>Fungi</taxon>
        <taxon>Dikarya</taxon>
        <taxon>Basidiomycota</taxon>
        <taxon>Agaricomycotina</taxon>
        <taxon>Agaricomycetes</taxon>
        <taxon>Agaricomycetidae</taxon>
        <taxon>Atheliales</taxon>
        <taxon>Atheliaceae</taxon>
        <taxon>Piloderma</taxon>
    </lineage>
</organism>
<feature type="region of interest" description="Disordered" evidence="1">
    <location>
        <begin position="13"/>
        <end position="54"/>
    </location>
</feature>
<gene>
    <name evidence="2" type="ORF">PILCRDRAFT_10033</name>
</gene>
<dbReference type="AlphaFoldDB" id="A0A0C3FK24"/>
<proteinExistence type="predicted"/>
<accession>A0A0C3FK24</accession>
<protein>
    <submittedName>
        <fullName evidence="2">Uncharacterized protein</fullName>
    </submittedName>
</protein>
<sequence length="223" mass="25129">MTMLTNAEILVAKGAHLEEEAEAEAEAKQQEEDERQKREAEAAEEARKQKEIEEFTQKECEMLKECKRQFEVKKKRDVEAGKGQKRDRDGLEGGKIIGAMIKVEGVLWKTKEGQLQGWKEDMCSNVGGWSIEKRKVENKGKGKVMRTEGSELGVGSGAALLAEMWGLKEGMDRLWAEFCPMADIGRAIVKLLKLTNVGFITYQMDLENGFVELEVGEVMIRSQ</sequence>
<evidence type="ECO:0000313" key="2">
    <source>
        <dbReference type="EMBL" id="KIM79856.1"/>
    </source>
</evidence>
<name>A0A0C3FK24_PILCF</name>